<sequence length="138" mass="14925">MQVGGGRCTLSSSLFGGFLGSSRRKVPIEIPVRNAGVIGARKSTRFCRGRCGTRGVHHTVIPQLVTATPEEPRQCLPKAEVLNQTVKLAGMGPLYSVRTVWVGQNETFHNPAIHSIHRSSIRLTYHTKRVDGPGKAGA</sequence>
<protein>
    <submittedName>
        <fullName evidence="1">Uncharacterized protein</fullName>
    </submittedName>
</protein>
<organism evidence="1 2">
    <name type="scientific">Aspergillus costaricaensis CBS 115574</name>
    <dbReference type="NCBI Taxonomy" id="1448317"/>
    <lineage>
        <taxon>Eukaryota</taxon>
        <taxon>Fungi</taxon>
        <taxon>Dikarya</taxon>
        <taxon>Ascomycota</taxon>
        <taxon>Pezizomycotina</taxon>
        <taxon>Eurotiomycetes</taxon>
        <taxon>Eurotiomycetidae</taxon>
        <taxon>Eurotiales</taxon>
        <taxon>Aspergillaceae</taxon>
        <taxon>Aspergillus</taxon>
        <taxon>Aspergillus subgen. Circumdati</taxon>
    </lineage>
</organism>
<accession>A0ACD1I5Z5</accession>
<dbReference type="Proteomes" id="UP000249748">
    <property type="component" value="Unassembled WGS sequence"/>
</dbReference>
<evidence type="ECO:0000313" key="1">
    <source>
        <dbReference type="EMBL" id="RAK85914.1"/>
    </source>
</evidence>
<reference evidence="1" key="1">
    <citation type="submission" date="2018-02" db="EMBL/GenBank/DDBJ databases">
        <title>The genomes of Aspergillus section Nigri reveals drivers in fungal speciation.</title>
        <authorList>
            <consortium name="DOE Joint Genome Institute"/>
            <person name="Vesth T.C."/>
            <person name="Nybo J."/>
            <person name="Theobald S."/>
            <person name="Brandl J."/>
            <person name="Frisvad J.C."/>
            <person name="Nielsen K.F."/>
            <person name="Lyhne E.K."/>
            <person name="Kogle M.E."/>
            <person name="Kuo A."/>
            <person name="Riley R."/>
            <person name="Clum A."/>
            <person name="Nolan M."/>
            <person name="Lipzen A."/>
            <person name="Salamov A."/>
            <person name="Henrissat B."/>
            <person name="Wiebenga A."/>
            <person name="De vries R.P."/>
            <person name="Grigoriev I.V."/>
            <person name="Mortensen U.H."/>
            <person name="Andersen M.R."/>
            <person name="Baker S.E."/>
        </authorList>
    </citation>
    <scope>NUCLEOTIDE SEQUENCE</scope>
    <source>
        <strain evidence="1">CBS 115574</strain>
    </source>
</reference>
<keyword evidence="2" id="KW-1185">Reference proteome</keyword>
<name>A0ACD1I5Z5_9EURO</name>
<evidence type="ECO:0000313" key="2">
    <source>
        <dbReference type="Proteomes" id="UP000249748"/>
    </source>
</evidence>
<dbReference type="EMBL" id="KZ824562">
    <property type="protein sequence ID" value="RAK85914.1"/>
    <property type="molecule type" value="Genomic_DNA"/>
</dbReference>
<gene>
    <name evidence="1" type="ORF">BO79DRAFT_230962</name>
</gene>
<proteinExistence type="predicted"/>